<evidence type="ECO:0000256" key="4">
    <source>
        <dbReference type="ARBA" id="ARBA00022984"/>
    </source>
</evidence>
<feature type="active site" description="Proton donor/acceptor" evidence="7">
    <location>
        <position position="184"/>
    </location>
</feature>
<evidence type="ECO:0000256" key="1">
    <source>
        <dbReference type="ARBA" id="ARBA00001602"/>
    </source>
</evidence>
<proteinExistence type="inferred from homology"/>
<dbReference type="Gene3D" id="3.40.50.1860">
    <property type="match status" value="2"/>
</dbReference>
<dbReference type="EC" id="5.1.1.3" evidence="2 7"/>
<dbReference type="InterPro" id="IPR001920">
    <property type="entry name" value="Asp/Glu_race"/>
</dbReference>
<evidence type="ECO:0000256" key="5">
    <source>
        <dbReference type="ARBA" id="ARBA00023235"/>
    </source>
</evidence>
<accession>A0ABS1CB03</accession>
<dbReference type="PROSITE" id="PS00924">
    <property type="entry name" value="ASP_GLU_RACEMASE_2"/>
    <property type="match status" value="1"/>
</dbReference>
<keyword evidence="3 7" id="KW-0133">Cell shape</keyword>
<protein>
    <recommendedName>
        <fullName evidence="2 7">Glutamate racemase</fullName>
        <ecNumber evidence="2 7">5.1.1.3</ecNumber>
    </recommendedName>
</protein>
<feature type="binding site" evidence="7">
    <location>
        <begin position="185"/>
        <end position="186"/>
    </location>
    <ligand>
        <name>substrate</name>
    </ligand>
</feature>
<dbReference type="InterPro" id="IPR015942">
    <property type="entry name" value="Asp/Glu/hydantoin_racemase"/>
</dbReference>
<evidence type="ECO:0000256" key="7">
    <source>
        <dbReference type="HAMAP-Rule" id="MF_00258"/>
    </source>
</evidence>
<keyword evidence="9" id="KW-1185">Reference proteome</keyword>
<dbReference type="Pfam" id="PF01177">
    <property type="entry name" value="Asp_Glu_race"/>
    <property type="match status" value="1"/>
</dbReference>
<name>A0ABS1CB03_9FIRM</name>
<dbReference type="Proteomes" id="UP000823123">
    <property type="component" value="Unassembled WGS sequence"/>
</dbReference>
<evidence type="ECO:0000313" key="9">
    <source>
        <dbReference type="Proteomes" id="UP000823123"/>
    </source>
</evidence>
<evidence type="ECO:0000313" key="8">
    <source>
        <dbReference type="EMBL" id="MBK1468527.1"/>
    </source>
</evidence>
<evidence type="ECO:0000256" key="6">
    <source>
        <dbReference type="ARBA" id="ARBA00023316"/>
    </source>
</evidence>
<evidence type="ECO:0000256" key="2">
    <source>
        <dbReference type="ARBA" id="ARBA00013090"/>
    </source>
</evidence>
<keyword evidence="4 7" id="KW-0573">Peptidoglycan synthesis</keyword>
<comment type="pathway">
    <text evidence="7">Cell wall biogenesis; peptidoglycan biosynthesis.</text>
</comment>
<dbReference type="PANTHER" id="PTHR21198:SF2">
    <property type="entry name" value="GLUTAMATE RACEMASE"/>
    <property type="match status" value="1"/>
</dbReference>
<feature type="active site" description="Proton donor/acceptor" evidence="7">
    <location>
        <position position="73"/>
    </location>
</feature>
<organism evidence="8 9">
    <name type="scientific">Parvimonas parva</name>
    <dbReference type="NCBI Taxonomy" id="2769485"/>
    <lineage>
        <taxon>Bacteria</taxon>
        <taxon>Bacillati</taxon>
        <taxon>Bacillota</taxon>
        <taxon>Tissierellia</taxon>
        <taxon>Tissierellales</taxon>
        <taxon>Peptoniphilaceae</taxon>
        <taxon>Parvimonas</taxon>
    </lineage>
</organism>
<keyword evidence="5 7" id="KW-0413">Isomerase</keyword>
<comment type="catalytic activity">
    <reaction evidence="1 7">
        <text>L-glutamate = D-glutamate</text>
        <dbReference type="Rhea" id="RHEA:12813"/>
        <dbReference type="ChEBI" id="CHEBI:29985"/>
        <dbReference type="ChEBI" id="CHEBI:29986"/>
        <dbReference type="EC" id="5.1.1.3"/>
    </reaction>
</comment>
<comment type="function">
    <text evidence="7">Provides the (R)-glutamate required for cell wall biosynthesis.</text>
</comment>
<comment type="caution">
    <text evidence="8">The sequence shown here is derived from an EMBL/GenBank/DDBJ whole genome shotgun (WGS) entry which is preliminary data.</text>
</comment>
<dbReference type="NCBIfam" id="TIGR00067">
    <property type="entry name" value="glut_race"/>
    <property type="match status" value="1"/>
</dbReference>
<feature type="binding site" evidence="7">
    <location>
        <begin position="10"/>
        <end position="11"/>
    </location>
    <ligand>
        <name>substrate</name>
    </ligand>
</feature>
<keyword evidence="6 7" id="KW-0961">Cell wall biogenesis/degradation</keyword>
<dbReference type="HAMAP" id="MF_00258">
    <property type="entry name" value="Glu_racemase"/>
    <property type="match status" value="1"/>
</dbReference>
<gene>
    <name evidence="7" type="primary">murI</name>
    <name evidence="8" type="ORF">IBJ83_04250</name>
</gene>
<dbReference type="RefSeq" id="WP_201275486.1">
    <property type="nucleotide sequence ID" value="NZ_JACVDA010000010.1"/>
</dbReference>
<feature type="binding site" evidence="7">
    <location>
        <begin position="74"/>
        <end position="75"/>
    </location>
    <ligand>
        <name>substrate</name>
    </ligand>
</feature>
<comment type="similarity">
    <text evidence="7">Belongs to the aspartate/glutamate racemases family.</text>
</comment>
<reference evidence="8 9" key="1">
    <citation type="submission" date="2020-09" db="EMBL/GenBank/DDBJ databases">
        <title>Parvimonas S3374 sp. nov.</title>
        <authorList>
            <person name="Buhl M."/>
        </authorList>
    </citation>
    <scope>NUCLEOTIDE SEQUENCE [LARGE SCALE GENOMIC DNA]</scope>
    <source>
        <strain evidence="8 9">S3374</strain>
    </source>
</reference>
<dbReference type="InterPro" id="IPR033134">
    <property type="entry name" value="Asp/Glu_racemase_AS_2"/>
</dbReference>
<sequence length="272" mass="30562">MDNRAIGVFDSGIGGLTVVKELMKILPNEKILYFGDTARVPYGNRSEETIKRFSTECIEFLDKKDIKALIIACNTVSAVALELLKEKFDMNILGVIVPGSKMASFITKNKKIGVIGTNATVSSGSYEKCIKLEDENNTVYSKACPLFVPIAEEGLSESSIAVETAKYYLNELIEKEVDTIVMGCTHYPILERTIQKVVGETIQLVNPAKETAIEMKKYLEENDLLNDELGDNKNTFYITDDEKRFEKNLTDFIKIDKPNIKKINLKTKHIDE</sequence>
<dbReference type="SUPFAM" id="SSF53681">
    <property type="entry name" value="Aspartate/glutamate racemase"/>
    <property type="match status" value="2"/>
</dbReference>
<dbReference type="PANTHER" id="PTHR21198">
    <property type="entry name" value="GLUTAMATE RACEMASE"/>
    <property type="match status" value="1"/>
</dbReference>
<dbReference type="GO" id="GO:0008881">
    <property type="term" value="F:glutamate racemase activity"/>
    <property type="evidence" value="ECO:0007669"/>
    <property type="project" value="UniProtKB-EC"/>
</dbReference>
<feature type="binding site" evidence="7">
    <location>
        <begin position="42"/>
        <end position="43"/>
    </location>
    <ligand>
        <name>substrate</name>
    </ligand>
</feature>
<evidence type="ECO:0000256" key="3">
    <source>
        <dbReference type="ARBA" id="ARBA00022960"/>
    </source>
</evidence>
<dbReference type="EMBL" id="JACVDA010000010">
    <property type="protein sequence ID" value="MBK1468527.1"/>
    <property type="molecule type" value="Genomic_DNA"/>
</dbReference>
<dbReference type="InterPro" id="IPR004391">
    <property type="entry name" value="Glu_race"/>
</dbReference>